<dbReference type="PRINTS" id="PR00747">
    <property type="entry name" value="GLYHDRLASE47"/>
</dbReference>
<evidence type="ECO:0000256" key="1">
    <source>
        <dbReference type="ARBA" id="ARBA00001913"/>
    </source>
</evidence>
<evidence type="ECO:0000256" key="4">
    <source>
        <dbReference type="ARBA" id="ARBA00022801"/>
    </source>
</evidence>
<sequence>MALLRRYSLYTAIAVMLIYMLYSFSFPYEAPEGPGPYATQPKAPSKPKKPRPQREQAYKSFDWAKVPIKNKVESLIPMPTGDALRLPKVQFNFPKDEDATARNIRETRREEVRKQFFKCWHSYRSYAWMHDEIRPISGEVTDHFGGWAATLIDALDTLWIMGFEDEFKSAVEDVEAIDFGYTDLDTVNVFETNIRHLGGLLAAFELSRDERLLAKAKEVGEMLYHAFDTPNHMPITRWNFRAAGEGKPQVADEQVLLAEIGSLTMEFTRLSQVTGDAKYYDAVTRVTRLLEEQQEKTKLPGMWPLVVNARKADFTSDNSFTLNSMADSTYEYLPKMYALLGGLDAIYRKMYEKALETASKHALFRPSTPDDSDLLASGFVHVEGSTVFNDPVLQHLSCYTGGMYALGSKLFGKEDHYKTAHKLTDTCVWAYKASPAGIMPEVSHLLKCANTTDCHWNEKAWHDEISSRADQSTEKDPLRNIANLRLPKGFTAIEDRRYILRPEAIESVFIMYRITGEQAWQAAAWDMWTAIQRSTDTDIGNSALLDVSAESPPRQDSMESFWMAETLKYFYLVFSEPNVISLDEFVLNTEAHPFRIPKAPPKHGW</sequence>
<dbReference type="PANTHER" id="PTHR11742">
    <property type="entry name" value="MANNOSYL-OLIGOSACCHARIDE ALPHA-1,2-MANNOSIDASE-RELATED"/>
    <property type="match status" value="1"/>
</dbReference>
<keyword evidence="13" id="KW-1185">Reference proteome</keyword>
<keyword evidence="9" id="KW-0326">Glycosidase</keyword>
<evidence type="ECO:0000256" key="7">
    <source>
        <dbReference type="PIRSR" id="PIRSR601382-2"/>
    </source>
</evidence>
<dbReference type="GO" id="GO:0005783">
    <property type="term" value="C:endoplasmic reticulum"/>
    <property type="evidence" value="ECO:0007669"/>
    <property type="project" value="TreeGrafter"/>
</dbReference>
<keyword evidence="4 9" id="KW-0378">Hydrolase</keyword>
<evidence type="ECO:0000256" key="6">
    <source>
        <dbReference type="PIRSR" id="PIRSR601382-1"/>
    </source>
</evidence>
<dbReference type="SUPFAM" id="SSF48225">
    <property type="entry name" value="Seven-hairpin glycosidases"/>
    <property type="match status" value="1"/>
</dbReference>
<feature type="transmembrane region" description="Helical" evidence="11">
    <location>
        <begin position="7"/>
        <end position="28"/>
    </location>
</feature>
<dbReference type="UniPathway" id="UPA00378"/>
<dbReference type="GO" id="GO:0005509">
    <property type="term" value="F:calcium ion binding"/>
    <property type="evidence" value="ECO:0007669"/>
    <property type="project" value="InterPro"/>
</dbReference>
<evidence type="ECO:0000313" key="12">
    <source>
        <dbReference type="EMBL" id="KAF2827730.1"/>
    </source>
</evidence>
<keyword evidence="11" id="KW-0472">Membrane</keyword>
<evidence type="ECO:0000256" key="2">
    <source>
        <dbReference type="ARBA" id="ARBA00004922"/>
    </source>
</evidence>
<dbReference type="InterPro" id="IPR050749">
    <property type="entry name" value="Glycosyl_Hydrolase_47"/>
</dbReference>
<dbReference type="EC" id="3.2.1.-" evidence="9"/>
<feature type="binding site" evidence="7">
    <location>
        <position position="589"/>
    </location>
    <ligand>
        <name>Ca(2+)</name>
        <dbReference type="ChEBI" id="CHEBI:29108"/>
    </ligand>
</feature>
<dbReference type="Gene3D" id="1.50.10.10">
    <property type="match status" value="1"/>
</dbReference>
<keyword evidence="7" id="KW-0106">Calcium</keyword>
<dbReference type="InterPro" id="IPR001382">
    <property type="entry name" value="Glyco_hydro_47"/>
</dbReference>
<feature type="disulfide bond" evidence="8">
    <location>
        <begin position="398"/>
        <end position="427"/>
    </location>
</feature>
<gene>
    <name evidence="12" type="ORF">CC86DRAFT_290405</name>
</gene>
<feature type="active site" description="Proton donor" evidence="6">
    <location>
        <position position="441"/>
    </location>
</feature>
<evidence type="ECO:0000256" key="3">
    <source>
        <dbReference type="ARBA" id="ARBA00007658"/>
    </source>
</evidence>
<keyword evidence="5 8" id="KW-1015">Disulfide bond</keyword>
<dbReference type="GO" id="GO:0036503">
    <property type="term" value="P:ERAD pathway"/>
    <property type="evidence" value="ECO:0007669"/>
    <property type="project" value="UniProtKB-ARBA"/>
</dbReference>
<protein>
    <recommendedName>
        <fullName evidence="9">alpha-1,2-Mannosidase</fullName>
        <ecNumber evidence="9">3.2.1.-</ecNumber>
    </recommendedName>
</protein>
<dbReference type="InterPro" id="IPR012341">
    <property type="entry name" value="6hp_glycosidase-like_sf"/>
</dbReference>
<comment type="cofactor">
    <cofactor evidence="1 7">
        <name>Ca(2+)</name>
        <dbReference type="ChEBI" id="CHEBI:29108"/>
    </cofactor>
</comment>
<dbReference type="InterPro" id="IPR036026">
    <property type="entry name" value="Seven-hairpin_glycosidases"/>
</dbReference>
<reference evidence="12" key="1">
    <citation type="journal article" date="2020" name="Stud. Mycol.">
        <title>101 Dothideomycetes genomes: a test case for predicting lifestyles and emergence of pathogens.</title>
        <authorList>
            <person name="Haridas S."/>
            <person name="Albert R."/>
            <person name="Binder M."/>
            <person name="Bloem J."/>
            <person name="Labutti K."/>
            <person name="Salamov A."/>
            <person name="Andreopoulos B."/>
            <person name="Baker S."/>
            <person name="Barry K."/>
            <person name="Bills G."/>
            <person name="Bluhm B."/>
            <person name="Cannon C."/>
            <person name="Castanera R."/>
            <person name="Culley D."/>
            <person name="Daum C."/>
            <person name="Ezra D."/>
            <person name="Gonzalez J."/>
            <person name="Henrissat B."/>
            <person name="Kuo A."/>
            <person name="Liang C."/>
            <person name="Lipzen A."/>
            <person name="Lutzoni F."/>
            <person name="Magnuson J."/>
            <person name="Mondo S."/>
            <person name="Nolan M."/>
            <person name="Ohm R."/>
            <person name="Pangilinan J."/>
            <person name="Park H.-J."/>
            <person name="Ramirez L."/>
            <person name="Alfaro M."/>
            <person name="Sun H."/>
            <person name="Tritt A."/>
            <person name="Yoshinaga Y."/>
            <person name="Zwiers L.-H."/>
            <person name="Turgeon B."/>
            <person name="Goodwin S."/>
            <person name="Spatafora J."/>
            <person name="Crous P."/>
            <person name="Grigoriev I."/>
        </authorList>
    </citation>
    <scope>NUCLEOTIDE SEQUENCE</scope>
    <source>
        <strain evidence="12">CBS 113818</strain>
    </source>
</reference>
<feature type="active site" evidence="6">
    <location>
        <position position="503"/>
    </location>
</feature>
<organism evidence="12 13">
    <name type="scientific">Ophiobolus disseminans</name>
    <dbReference type="NCBI Taxonomy" id="1469910"/>
    <lineage>
        <taxon>Eukaryota</taxon>
        <taxon>Fungi</taxon>
        <taxon>Dikarya</taxon>
        <taxon>Ascomycota</taxon>
        <taxon>Pezizomycotina</taxon>
        <taxon>Dothideomycetes</taxon>
        <taxon>Pleosporomycetidae</taxon>
        <taxon>Pleosporales</taxon>
        <taxon>Pleosporineae</taxon>
        <taxon>Phaeosphaeriaceae</taxon>
        <taxon>Ophiobolus</taxon>
    </lineage>
</organism>
<dbReference type="GO" id="GO:0005975">
    <property type="term" value="P:carbohydrate metabolic process"/>
    <property type="evidence" value="ECO:0007669"/>
    <property type="project" value="InterPro"/>
</dbReference>
<evidence type="ECO:0000313" key="13">
    <source>
        <dbReference type="Proteomes" id="UP000799424"/>
    </source>
</evidence>
<dbReference type="GO" id="GO:0004571">
    <property type="term" value="F:mannosyl-oligosaccharide 1,2-alpha-mannosidase activity"/>
    <property type="evidence" value="ECO:0007669"/>
    <property type="project" value="InterPro"/>
</dbReference>
<dbReference type="PANTHER" id="PTHR11742:SF89">
    <property type="entry name" value="ALPHA-1,2-MANNOSIDASE"/>
    <property type="match status" value="1"/>
</dbReference>
<dbReference type="FunFam" id="1.50.10.10:FF:000037">
    <property type="entry name" value="alpha-1,2-Mannosidase"/>
    <property type="match status" value="1"/>
</dbReference>
<dbReference type="EMBL" id="MU006224">
    <property type="protein sequence ID" value="KAF2827730.1"/>
    <property type="molecule type" value="Genomic_DNA"/>
</dbReference>
<feature type="active site" evidence="6">
    <location>
        <position position="327"/>
    </location>
</feature>
<keyword evidence="11" id="KW-1133">Transmembrane helix</keyword>
<dbReference type="GO" id="GO:0016020">
    <property type="term" value="C:membrane"/>
    <property type="evidence" value="ECO:0007669"/>
    <property type="project" value="InterPro"/>
</dbReference>
<comment type="pathway">
    <text evidence="2">Protein modification; protein glycosylation.</text>
</comment>
<evidence type="ECO:0000256" key="11">
    <source>
        <dbReference type="SAM" id="Phobius"/>
    </source>
</evidence>
<dbReference type="Pfam" id="PF01532">
    <property type="entry name" value="Glyco_hydro_47"/>
    <property type="match status" value="1"/>
</dbReference>
<proteinExistence type="inferred from homology"/>
<accession>A0A6A7A333</accession>
<keyword evidence="7" id="KW-0479">Metal-binding</keyword>
<feature type="active site" description="Proton donor" evidence="6">
    <location>
        <position position="191"/>
    </location>
</feature>
<dbReference type="Proteomes" id="UP000799424">
    <property type="component" value="Unassembled WGS sequence"/>
</dbReference>
<dbReference type="OrthoDB" id="8118055at2759"/>
<name>A0A6A7A333_9PLEO</name>
<keyword evidence="11" id="KW-0812">Transmembrane</keyword>
<evidence type="ECO:0000256" key="9">
    <source>
        <dbReference type="RuleBase" id="RU361193"/>
    </source>
</evidence>
<comment type="similarity">
    <text evidence="3 9">Belongs to the glycosyl hydrolase 47 family.</text>
</comment>
<feature type="region of interest" description="Disordered" evidence="10">
    <location>
        <begin position="35"/>
        <end position="54"/>
    </location>
</feature>
<evidence type="ECO:0000256" key="5">
    <source>
        <dbReference type="ARBA" id="ARBA00023157"/>
    </source>
</evidence>
<evidence type="ECO:0000256" key="10">
    <source>
        <dbReference type="SAM" id="MobiDB-lite"/>
    </source>
</evidence>
<evidence type="ECO:0000256" key="8">
    <source>
        <dbReference type="PIRSR" id="PIRSR601382-3"/>
    </source>
</evidence>
<dbReference type="AlphaFoldDB" id="A0A6A7A333"/>